<dbReference type="RefSeq" id="WP_125017041.1">
    <property type="nucleotide sequence ID" value="NZ_QWEZ01000002.1"/>
</dbReference>
<dbReference type="SMART" id="SM00567">
    <property type="entry name" value="EZ_HEAT"/>
    <property type="match status" value="10"/>
</dbReference>
<reference evidence="1 2" key="1">
    <citation type="submission" date="2018-08" db="EMBL/GenBank/DDBJ databases">
        <authorList>
            <person name="Khan S.A."/>
        </authorList>
    </citation>
    <scope>NUCLEOTIDE SEQUENCE [LARGE SCALE GENOMIC DNA]</scope>
    <source>
        <strain evidence="1 2">GTF-13</strain>
    </source>
</reference>
<name>A0A3P3VJI8_9GAMM</name>
<dbReference type="InterPro" id="IPR004155">
    <property type="entry name" value="PBS_lyase_HEAT"/>
</dbReference>
<dbReference type="PANTHER" id="PTHR12697:SF38">
    <property type="entry name" value="PBS LYASE HEAT DOMAIN PROTEIN REPEAT-CONTAINING PROTEIN"/>
    <property type="match status" value="1"/>
</dbReference>
<accession>A0A3P3VJI8</accession>
<dbReference type="InterPro" id="IPR016024">
    <property type="entry name" value="ARM-type_fold"/>
</dbReference>
<keyword evidence="2" id="KW-1185">Reference proteome</keyword>
<evidence type="ECO:0008006" key="3">
    <source>
        <dbReference type="Google" id="ProtNLM"/>
    </source>
</evidence>
<dbReference type="Pfam" id="PF13646">
    <property type="entry name" value="HEAT_2"/>
    <property type="match status" value="3"/>
</dbReference>
<dbReference type="Proteomes" id="UP000280792">
    <property type="component" value="Unassembled WGS sequence"/>
</dbReference>
<dbReference type="SUPFAM" id="SSF48371">
    <property type="entry name" value="ARM repeat"/>
    <property type="match status" value="1"/>
</dbReference>
<sequence length="775" mass="81156">MNKNVESRGRVVARLVRLLQQGDEVDRCSAAAALGELQAVEASGVLVEQLRDQDLDLCIDAAQALGQIGDDSAVAGLLEALAWHGDGEVKLAALQALGRIGSAAALEAIKPLLLERPQGLASSFTEGWDDWWDLQLEAVNTLGELGYQAALGDLEQLLEQDEGQEIEVPLLKAIAQMGAPGVASLQRRWPRASPRTQRRIAAALGHSPLPEAGETLLALLASPHDEVREAALRGLAQRGGALPCNAFLEAIDDPSPAVQLAALEGLQTVGEAPLEADRARQLIASPAAPVRCFVLRQWLAQAGEGASLDVVVNCCNGEEEAVLACQLLAQMGTETSLAVLLAVVNDPARSLRVRVQGIQALAQRGRCEPEVMEALLACAEPQDGVLCQAALRALIALDPAAEAAGLDPSPLSWVQQRLVGAARAPEPTTGPDPESNAEPEPDLIPLHALESVEAPLEPPSLDEVLAQLTTHYPAQEEAAIAAPLGSTLEAIHLRNAEALVAAEREPATEAGDLLPMVEALPPELAEYGALVKHNLGRIRSPGASQPASVPLRVVAAQVLGEAKALSSVPLLLGCLLDDNAELRQQALLSLAEIARAQPHWPGWSEALGPLVTQLNAGSEGVRQAAAQALGALSLDGTRVPLLAALEDSDGLVRLQAIRALVKSAGSDPRRALSPRLLEAIRGCCDDNSIAVRTAVIEALGTLAGRMRGADGVASQTLELIVALGLEEGGAQVSAAAKALAMLDREAASDRLLAVIDGEDPLRRRLAVQVLTLLQR</sequence>
<evidence type="ECO:0000313" key="1">
    <source>
        <dbReference type="EMBL" id="RRJ82885.1"/>
    </source>
</evidence>
<organism evidence="1 2">
    <name type="scientific">Aestuariirhabdus litorea</name>
    <dbReference type="NCBI Taxonomy" id="2528527"/>
    <lineage>
        <taxon>Bacteria</taxon>
        <taxon>Pseudomonadati</taxon>
        <taxon>Pseudomonadota</taxon>
        <taxon>Gammaproteobacteria</taxon>
        <taxon>Oceanospirillales</taxon>
        <taxon>Aestuariirhabdaceae</taxon>
        <taxon>Aestuariirhabdus</taxon>
    </lineage>
</organism>
<dbReference type="Gene3D" id="1.25.10.10">
    <property type="entry name" value="Leucine-rich Repeat Variant"/>
    <property type="match status" value="3"/>
</dbReference>
<proteinExistence type="predicted"/>
<dbReference type="GO" id="GO:0016491">
    <property type="term" value="F:oxidoreductase activity"/>
    <property type="evidence" value="ECO:0007669"/>
    <property type="project" value="TreeGrafter"/>
</dbReference>
<dbReference type="InterPro" id="IPR011989">
    <property type="entry name" value="ARM-like"/>
</dbReference>
<dbReference type="EMBL" id="QWEZ01000002">
    <property type="protein sequence ID" value="RRJ82885.1"/>
    <property type="molecule type" value="Genomic_DNA"/>
</dbReference>
<dbReference type="PANTHER" id="PTHR12697">
    <property type="entry name" value="PBS LYASE HEAT-LIKE PROTEIN"/>
    <property type="match status" value="1"/>
</dbReference>
<protein>
    <recommendedName>
        <fullName evidence="3">HEAT repeat domain-containing protein</fullName>
    </recommendedName>
</protein>
<dbReference type="AlphaFoldDB" id="A0A3P3VJI8"/>
<reference evidence="1 2" key="2">
    <citation type="submission" date="2018-12" db="EMBL/GenBank/DDBJ databases">
        <title>Simiduia agarivorans gen. nov., sp. nov., a marine, agarolytic bacterium isolated from shallow coastal water from Keelung, Taiwan.</title>
        <authorList>
            <person name="Shieh W.Y."/>
        </authorList>
    </citation>
    <scope>NUCLEOTIDE SEQUENCE [LARGE SCALE GENOMIC DNA]</scope>
    <source>
        <strain evidence="1 2">GTF-13</strain>
    </source>
</reference>
<comment type="caution">
    <text evidence="1">The sequence shown here is derived from an EMBL/GenBank/DDBJ whole genome shotgun (WGS) entry which is preliminary data.</text>
</comment>
<gene>
    <name evidence="1" type="ORF">D0544_13630</name>
</gene>
<evidence type="ECO:0000313" key="2">
    <source>
        <dbReference type="Proteomes" id="UP000280792"/>
    </source>
</evidence>